<dbReference type="AlphaFoldDB" id="A0A4R5TKT8"/>
<feature type="chain" id="PRO_5020577864" evidence="1">
    <location>
        <begin position="25"/>
        <end position="274"/>
    </location>
</feature>
<dbReference type="EMBL" id="SMTF01000010">
    <property type="protein sequence ID" value="TDK23143.1"/>
    <property type="molecule type" value="Genomic_DNA"/>
</dbReference>
<accession>A0A4R5TKT8</accession>
<comment type="caution">
    <text evidence="2">The sequence shown here is derived from an EMBL/GenBank/DDBJ whole genome shotgun (WGS) entry which is preliminary data.</text>
</comment>
<keyword evidence="1" id="KW-0732">Signal</keyword>
<keyword evidence="3" id="KW-1185">Reference proteome</keyword>
<dbReference type="RefSeq" id="WP_133322470.1">
    <property type="nucleotide sequence ID" value="NZ_SMTF01000010.1"/>
</dbReference>
<protein>
    <submittedName>
        <fullName evidence="2">Uncharacterized protein</fullName>
    </submittedName>
</protein>
<dbReference type="OrthoDB" id="7204730at2"/>
<evidence type="ECO:0000313" key="2">
    <source>
        <dbReference type="EMBL" id="TDK23143.1"/>
    </source>
</evidence>
<gene>
    <name evidence="2" type="ORF">E2F46_12330</name>
</gene>
<name>A0A4R5TKT8_9GAMM</name>
<feature type="signal peptide" evidence="1">
    <location>
        <begin position="1"/>
        <end position="24"/>
    </location>
</feature>
<evidence type="ECO:0000256" key="1">
    <source>
        <dbReference type="SAM" id="SignalP"/>
    </source>
</evidence>
<sequence length="274" mass="29570">MLNIRHAACAALASVLLAMPAVHAGDATPPPIPDDLQPAVLAAEETGRRLQRLDRAAWIATDVMQADRSARRLRRSVRGWITEATGTGTRVSFHDGSQPARPVYIVDVDQTGRSSVVDVAEGAAFDAGAQAMIRARNAALSQAFLQCSRTYNSVVFPKDEEIHVYLMPGTKQHHVYPAGGHHLFVFDAEGSALRSNRKFTNGCIDLGGGGERMAALMVTHLLDPQPTEIHVFISLNAPIPLMVATSSPRSADKPMGWVVEQGRIGVLFHPDDPD</sequence>
<organism evidence="2 3">
    <name type="scientific">Luteimonas aestuarii</name>
    <dbReference type="NCBI Taxonomy" id="453837"/>
    <lineage>
        <taxon>Bacteria</taxon>
        <taxon>Pseudomonadati</taxon>
        <taxon>Pseudomonadota</taxon>
        <taxon>Gammaproteobacteria</taxon>
        <taxon>Lysobacterales</taxon>
        <taxon>Lysobacteraceae</taxon>
        <taxon>Luteimonas</taxon>
    </lineage>
</organism>
<evidence type="ECO:0000313" key="3">
    <source>
        <dbReference type="Proteomes" id="UP000294796"/>
    </source>
</evidence>
<reference evidence="2 3" key="1">
    <citation type="submission" date="2019-03" db="EMBL/GenBank/DDBJ databases">
        <title>Luteimonas zhaokaii sp.nov., isolated from the rectal contents of Plateau pika in Yushu, Qinghai Province, China.</title>
        <authorList>
            <person name="Zhang G."/>
        </authorList>
    </citation>
    <scope>NUCLEOTIDE SEQUENCE [LARGE SCALE GENOMIC DNA]</scope>
    <source>
        <strain evidence="2 3">B9</strain>
    </source>
</reference>
<dbReference type="Proteomes" id="UP000294796">
    <property type="component" value="Unassembled WGS sequence"/>
</dbReference>
<proteinExistence type="predicted"/>